<accession>A0A9J7HKK8</accession>
<dbReference type="PANTHER" id="PTHR46105:SF28">
    <property type="entry name" value="ZINC FINGER PROTEIN 37-LIKE"/>
    <property type="match status" value="1"/>
</dbReference>
<feature type="compositionally biased region" description="Polar residues" evidence="2">
    <location>
        <begin position="835"/>
        <end position="850"/>
    </location>
</feature>
<dbReference type="InterPro" id="IPR013087">
    <property type="entry name" value="Znf_C2H2_type"/>
</dbReference>
<dbReference type="InterPro" id="IPR050457">
    <property type="entry name" value="ZnFinger_BTB_dom_contain"/>
</dbReference>
<proteinExistence type="predicted"/>
<organism evidence="5 6">
    <name type="scientific">Branchiostoma floridae</name>
    <name type="common">Florida lancelet</name>
    <name type="synonym">Amphioxus</name>
    <dbReference type="NCBI Taxonomy" id="7739"/>
    <lineage>
        <taxon>Eukaryota</taxon>
        <taxon>Metazoa</taxon>
        <taxon>Chordata</taxon>
        <taxon>Cephalochordata</taxon>
        <taxon>Leptocardii</taxon>
        <taxon>Amphioxiformes</taxon>
        <taxon>Branchiostomatidae</taxon>
        <taxon>Branchiostoma</taxon>
    </lineage>
</organism>
<dbReference type="PANTHER" id="PTHR46105">
    <property type="entry name" value="AGAP004733-PA"/>
    <property type="match status" value="1"/>
</dbReference>
<dbReference type="AlphaFoldDB" id="A0A9J7HKK8"/>
<dbReference type="Gene3D" id="3.30.710.10">
    <property type="entry name" value="Potassium Channel Kv1.1, Chain A"/>
    <property type="match status" value="1"/>
</dbReference>
<reference evidence="6" key="2">
    <citation type="submission" date="2025-08" db="UniProtKB">
        <authorList>
            <consortium name="RefSeq"/>
        </authorList>
    </citation>
    <scope>IDENTIFICATION</scope>
    <source>
        <strain evidence="6">S238N-H82</strain>
        <tissue evidence="6">Testes</tissue>
    </source>
</reference>
<feature type="region of interest" description="Disordered" evidence="2">
    <location>
        <begin position="744"/>
        <end position="763"/>
    </location>
</feature>
<dbReference type="GO" id="GO:0008270">
    <property type="term" value="F:zinc ion binding"/>
    <property type="evidence" value="ECO:0007669"/>
    <property type="project" value="UniProtKB-KW"/>
</dbReference>
<dbReference type="GO" id="GO:0000981">
    <property type="term" value="F:DNA-binding transcription factor activity, RNA polymerase II-specific"/>
    <property type="evidence" value="ECO:0000318"/>
    <property type="project" value="GO_Central"/>
</dbReference>
<evidence type="ECO:0000259" key="3">
    <source>
        <dbReference type="PROSITE" id="PS50097"/>
    </source>
</evidence>
<feature type="region of interest" description="Disordered" evidence="2">
    <location>
        <begin position="428"/>
        <end position="559"/>
    </location>
</feature>
<evidence type="ECO:0000256" key="2">
    <source>
        <dbReference type="SAM" id="MobiDB-lite"/>
    </source>
</evidence>
<evidence type="ECO:0000256" key="1">
    <source>
        <dbReference type="PROSITE-ProRule" id="PRU00042"/>
    </source>
</evidence>
<dbReference type="PROSITE" id="PS50157">
    <property type="entry name" value="ZINC_FINGER_C2H2_2"/>
    <property type="match status" value="1"/>
</dbReference>
<dbReference type="GeneID" id="118404834"/>
<dbReference type="KEGG" id="bfo:118404834"/>
<dbReference type="SMART" id="SM00225">
    <property type="entry name" value="BTB"/>
    <property type="match status" value="1"/>
</dbReference>
<feature type="compositionally biased region" description="Basic and acidic residues" evidence="2">
    <location>
        <begin position="439"/>
        <end position="470"/>
    </location>
</feature>
<gene>
    <name evidence="6" type="primary">LOC118404834</name>
</gene>
<protein>
    <submittedName>
        <fullName evidence="6">Uncharacterized protein LOC118404834</fullName>
    </submittedName>
</protein>
<dbReference type="Pfam" id="PF00651">
    <property type="entry name" value="BTB"/>
    <property type="match status" value="1"/>
</dbReference>
<feature type="compositionally biased region" description="Basic residues" evidence="2">
    <location>
        <begin position="752"/>
        <end position="762"/>
    </location>
</feature>
<feature type="domain" description="C2H2-type" evidence="4">
    <location>
        <begin position="903"/>
        <end position="930"/>
    </location>
</feature>
<evidence type="ECO:0000313" key="6">
    <source>
        <dbReference type="RefSeq" id="XP_035660095.1"/>
    </source>
</evidence>
<dbReference type="PROSITE" id="PS00028">
    <property type="entry name" value="ZINC_FINGER_C2H2_1"/>
    <property type="match status" value="1"/>
</dbReference>
<feature type="region of interest" description="Disordered" evidence="2">
    <location>
        <begin position="799"/>
        <end position="851"/>
    </location>
</feature>
<dbReference type="InterPro" id="IPR011333">
    <property type="entry name" value="SKP1/BTB/POZ_sf"/>
</dbReference>
<name>A0A9J7HKK8_BRAFL</name>
<feature type="domain" description="BTB" evidence="3">
    <location>
        <begin position="108"/>
        <end position="172"/>
    </location>
</feature>
<dbReference type="PROSITE" id="PS50097">
    <property type="entry name" value="BTB"/>
    <property type="match status" value="1"/>
</dbReference>
<evidence type="ECO:0000313" key="5">
    <source>
        <dbReference type="Proteomes" id="UP000001554"/>
    </source>
</evidence>
<keyword evidence="1" id="KW-0863">Zinc-finger</keyword>
<sequence length="938" mass="103113">MTSSSVGLCAWDDVIGFSAGSSQCGVYSVSPCVLNAAPKPKGVMTGAGEDSPASGGTLETAGCVSQLAKVPVDKTKMTSYKEYIIELPNQGTALLHHLNEQRLNGKFCDITVMIHGRKFPAHRAVLSASSGYFHAMLDIDNDRHTIIVQDISAGAFQDLLDFMYSAKLRVSACSIVEIILTASYLQMVDVVSACSYIIRPVFGSNLPIGHFPHAGFANGTVEAAAHGCDCSKSGSPSLPTPHHPEIRIQPHVLAKAPEAFQEKVDSLEVLEKLRLEQKYHGAAKDQGSDDDKKSPLPVDIHEVYNQGGKKNKITMIHIPGMEQGGMHSFHGMPHLVPPGLRIREADSHFPAHDILQGRPDGPEGILDLRIRPKRSGEMPDGRSSPEEVRVWSAPSSFNTEKGPILKMTLDRNSQDWKNMGMAEKIAAQYHTSVPTPPMSDKEKERGDESEEIKSDLPERKDVPGTSERNKAKIVRQKSLDVPEKDNTDSEKAQEVVPPKGKWGWKAKRQESEESSVHPKKRICLDWDARSRHSSTSDTLSRQSSFDLDDGATSVKSEKDAYGRDKNCMAEKYEVPVPKKREEALPQVDKEAVIPDPPRSPNEDMKIKQEQKVVEKAQPKVSIPNGVDLNKMEDLRQHSPPGGYVPPHMNGCPPHMNGAPMYNPNGIPPGYQEYAERQNSMAAAFPNLPPTGMMPFSAFLASRAAGVLTPHPNGAAAIEDVPYNYPPDMMRGAVEKEAPPGWRGPGFVPWAGKRGRGRGRRGRGMQCRTYAEKMMHLRANAELDEVYGVTEGFPSLLGNKEHSKSLGSPARFMNGNLSDSDSSKDGSEGKVPKNRASPSGSTDGVTSLSSELTRKRRKYTTEFKWEVNQKLTADGIDIASLSAETILSSGEDRPRQRPWKRVQLPCPICGARFPKVEQLQEHLVEHKGDKYSLYLSNWM</sequence>
<dbReference type="InterPro" id="IPR000210">
    <property type="entry name" value="BTB/POZ_dom"/>
</dbReference>
<feature type="compositionally biased region" description="Basic and acidic residues" evidence="2">
    <location>
        <begin position="507"/>
        <end position="530"/>
    </location>
</feature>
<reference evidence="5" key="1">
    <citation type="journal article" date="2020" name="Nat. Ecol. Evol.">
        <title>Deeply conserved synteny resolves early events in vertebrate evolution.</title>
        <authorList>
            <person name="Simakov O."/>
            <person name="Marletaz F."/>
            <person name="Yue J.X."/>
            <person name="O'Connell B."/>
            <person name="Jenkins J."/>
            <person name="Brandt A."/>
            <person name="Calef R."/>
            <person name="Tung C.H."/>
            <person name="Huang T.K."/>
            <person name="Schmutz J."/>
            <person name="Satoh N."/>
            <person name="Yu J.K."/>
            <person name="Putnam N.H."/>
            <person name="Green R.E."/>
            <person name="Rokhsar D.S."/>
        </authorList>
    </citation>
    <scope>NUCLEOTIDE SEQUENCE [LARGE SCALE GENOMIC DNA]</scope>
    <source>
        <strain evidence="5">S238N-H82</strain>
    </source>
</reference>
<dbReference type="OrthoDB" id="10261408at2759"/>
<keyword evidence="5" id="KW-1185">Reference proteome</keyword>
<dbReference type="Proteomes" id="UP000001554">
    <property type="component" value="Chromosome 17"/>
</dbReference>
<feature type="compositionally biased region" description="Basic and acidic residues" evidence="2">
    <location>
        <begin position="477"/>
        <end position="493"/>
    </location>
</feature>
<dbReference type="GO" id="GO:0006357">
    <property type="term" value="P:regulation of transcription by RNA polymerase II"/>
    <property type="evidence" value="ECO:0000318"/>
    <property type="project" value="GO_Central"/>
</dbReference>
<feature type="compositionally biased region" description="Basic and acidic residues" evidence="2">
    <location>
        <begin position="820"/>
        <end position="830"/>
    </location>
</feature>
<dbReference type="GO" id="GO:0000978">
    <property type="term" value="F:RNA polymerase II cis-regulatory region sequence-specific DNA binding"/>
    <property type="evidence" value="ECO:0000318"/>
    <property type="project" value="GO_Central"/>
</dbReference>
<feature type="compositionally biased region" description="Low complexity" evidence="2">
    <location>
        <begin position="533"/>
        <end position="544"/>
    </location>
</feature>
<dbReference type="SMART" id="SM00355">
    <property type="entry name" value="ZnF_C2H2"/>
    <property type="match status" value="1"/>
</dbReference>
<feature type="region of interest" description="Disordered" evidence="2">
    <location>
        <begin position="352"/>
        <end position="395"/>
    </location>
</feature>
<keyword evidence="1" id="KW-0479">Metal-binding</keyword>
<evidence type="ECO:0000259" key="4">
    <source>
        <dbReference type="PROSITE" id="PS50157"/>
    </source>
</evidence>
<feature type="compositionally biased region" description="Basic and acidic residues" evidence="2">
    <location>
        <begin position="366"/>
        <end position="389"/>
    </location>
</feature>
<keyword evidence="1" id="KW-0862">Zinc</keyword>
<dbReference type="SUPFAM" id="SSF54695">
    <property type="entry name" value="POZ domain"/>
    <property type="match status" value="1"/>
</dbReference>
<dbReference type="OMA" id="MHLRANA"/>
<dbReference type="RefSeq" id="XP_035660095.1">
    <property type="nucleotide sequence ID" value="XM_035804202.1"/>
</dbReference>